<dbReference type="SUPFAM" id="SSF53335">
    <property type="entry name" value="S-adenosyl-L-methionine-dependent methyltransferases"/>
    <property type="match status" value="1"/>
</dbReference>
<dbReference type="GO" id="GO:0032259">
    <property type="term" value="P:methylation"/>
    <property type="evidence" value="ECO:0007669"/>
    <property type="project" value="UniProtKB-KW"/>
</dbReference>
<dbReference type="Gene3D" id="3.40.50.150">
    <property type="entry name" value="Vaccinia Virus protein VP39"/>
    <property type="match status" value="1"/>
</dbReference>
<dbReference type="OrthoDB" id="9784823at2"/>
<gene>
    <name evidence="2" type="ORF">PSU4_25900</name>
</gene>
<organism evidence="2 3">
    <name type="scientific">Pseudonocardia sulfidoxydans NBRC 16205</name>
    <dbReference type="NCBI Taxonomy" id="1223511"/>
    <lineage>
        <taxon>Bacteria</taxon>
        <taxon>Bacillati</taxon>
        <taxon>Actinomycetota</taxon>
        <taxon>Actinomycetes</taxon>
        <taxon>Pseudonocardiales</taxon>
        <taxon>Pseudonocardiaceae</taxon>
        <taxon>Pseudonocardia</taxon>
    </lineage>
</organism>
<dbReference type="GO" id="GO:0008168">
    <property type="term" value="F:methyltransferase activity"/>
    <property type="evidence" value="ECO:0007669"/>
    <property type="project" value="UniProtKB-KW"/>
</dbReference>
<feature type="region of interest" description="Disordered" evidence="1">
    <location>
        <begin position="551"/>
        <end position="581"/>
    </location>
</feature>
<dbReference type="InterPro" id="IPR036388">
    <property type="entry name" value="WH-like_DNA-bd_sf"/>
</dbReference>
<dbReference type="Gene3D" id="1.10.10.10">
    <property type="entry name" value="Winged helix-like DNA-binding domain superfamily/Winged helix DNA-binding domain"/>
    <property type="match status" value="1"/>
</dbReference>
<evidence type="ECO:0000313" key="2">
    <source>
        <dbReference type="EMBL" id="GEL23636.1"/>
    </source>
</evidence>
<dbReference type="RefSeq" id="WP_147107120.1">
    <property type="nucleotide sequence ID" value="NZ_BJVJ01000022.1"/>
</dbReference>
<comment type="caution">
    <text evidence="2">The sequence shown here is derived from an EMBL/GenBank/DDBJ whole genome shotgun (WGS) entry which is preliminary data.</text>
</comment>
<dbReference type="Proteomes" id="UP000321685">
    <property type="component" value="Unassembled WGS sequence"/>
</dbReference>
<keyword evidence="2" id="KW-0808">Transferase</keyword>
<dbReference type="EMBL" id="BJVJ01000022">
    <property type="protein sequence ID" value="GEL23636.1"/>
    <property type="molecule type" value="Genomic_DNA"/>
</dbReference>
<sequence length="581" mass="61014">MDDAATVSAGDIARLGGVSRAAVSNWRRRHPDFPRPVDGTPASPRYDLADVEKWLRRNGKASETPALERMWQRMRAEGGELGLGHVVARAGALLVWLRDGDDEPLLPGVTERADATFVELAEHVAGEYGHAEAFELLHARWVAADSRRLRPTPPDVAARMLDLAGPADLLLDPACGTGGLLVASTAPRVAGIDRAPDRALVAAARLRLGRRAASLTGADTFDADPPPADAVVCDPPFGERLDASGPWPHGTPPRGEPELAWVQRCLRAVRPGGRVVVRMPVAAASRRGGRHVRASLLRHGALREVVAAGPDADLWVLRRPAPGDPRPSTLLLSAGAGGDRHRVRVDDLLDDTVDLGPRNPARLDTDRYPARARALGELRLQPPELRAAARDVATLPLAELERAGAVQHLHATTAAPPDATLTADDVRRHRPASGPAGQARCVHAEPGDVVVADGAALVVDAPVALATGLTAYRPDPGRLDADLLAGVLADAGGSRSDQRRAMLPDLPIAEQRPLGEALRLLAGTCSDLLRAADDAAALSARAVEGLVSGRLVPTGTPVEAPGPTDPATLAGRPGRSGRTPS</sequence>
<reference evidence="2 3" key="1">
    <citation type="submission" date="2019-07" db="EMBL/GenBank/DDBJ databases">
        <title>Whole genome shotgun sequence of Pseudonocardia sulfidoxydans NBRC 16205.</title>
        <authorList>
            <person name="Hosoyama A."/>
            <person name="Uohara A."/>
            <person name="Ohji S."/>
            <person name="Ichikawa N."/>
        </authorList>
    </citation>
    <scope>NUCLEOTIDE SEQUENCE [LARGE SCALE GENOMIC DNA]</scope>
    <source>
        <strain evidence="2 3">NBRC 16205</strain>
    </source>
</reference>
<dbReference type="AlphaFoldDB" id="A0A511DFR6"/>
<dbReference type="CDD" id="cd02440">
    <property type="entry name" value="AdoMet_MTases"/>
    <property type="match status" value="1"/>
</dbReference>
<keyword evidence="2" id="KW-0489">Methyltransferase</keyword>
<dbReference type="InterPro" id="IPR002052">
    <property type="entry name" value="DNA_methylase_N6_adenine_CS"/>
</dbReference>
<dbReference type="InterPro" id="IPR052916">
    <property type="entry name" value="Type-I_RE_MTase_Subunit"/>
</dbReference>
<keyword evidence="3" id="KW-1185">Reference proteome</keyword>
<evidence type="ECO:0000313" key="3">
    <source>
        <dbReference type="Proteomes" id="UP000321685"/>
    </source>
</evidence>
<dbReference type="PRINTS" id="PR00507">
    <property type="entry name" value="N12N6MTFRASE"/>
</dbReference>
<dbReference type="InterPro" id="IPR029063">
    <property type="entry name" value="SAM-dependent_MTases_sf"/>
</dbReference>
<dbReference type="PANTHER" id="PTHR42998:SF1">
    <property type="entry name" value="TYPE I RESTRICTION ENZYME HINDI METHYLASE SUBUNIT"/>
    <property type="match status" value="1"/>
</dbReference>
<dbReference type="PROSITE" id="PS00092">
    <property type="entry name" value="N6_MTASE"/>
    <property type="match status" value="1"/>
</dbReference>
<dbReference type="PANTHER" id="PTHR42998">
    <property type="entry name" value="TYPE I RESTRICTION ENZYME HINDVIIP M PROTEIN-RELATED"/>
    <property type="match status" value="1"/>
</dbReference>
<name>A0A511DFR6_9PSEU</name>
<evidence type="ECO:0000256" key="1">
    <source>
        <dbReference type="SAM" id="MobiDB-lite"/>
    </source>
</evidence>
<dbReference type="GO" id="GO:0003676">
    <property type="term" value="F:nucleic acid binding"/>
    <property type="evidence" value="ECO:0007669"/>
    <property type="project" value="InterPro"/>
</dbReference>
<protein>
    <submittedName>
        <fullName evidence="2">SAM-dependent methyltransferase</fullName>
    </submittedName>
</protein>
<proteinExistence type="predicted"/>
<accession>A0A511DFR6</accession>